<evidence type="ECO:0000256" key="6">
    <source>
        <dbReference type="ARBA" id="ARBA00022729"/>
    </source>
</evidence>
<dbReference type="EMBL" id="JARIHO010000010">
    <property type="protein sequence ID" value="KAJ7354029.1"/>
    <property type="molecule type" value="Genomic_DNA"/>
</dbReference>
<keyword evidence="6" id="KW-0732">Signal</keyword>
<dbReference type="GO" id="GO:0008422">
    <property type="term" value="F:beta-glucosidase activity"/>
    <property type="evidence" value="ECO:0007669"/>
    <property type="project" value="UniProtKB-EC"/>
</dbReference>
<evidence type="ECO:0000256" key="1">
    <source>
        <dbReference type="ARBA" id="ARBA00000448"/>
    </source>
</evidence>
<proteinExistence type="inferred from homology"/>
<keyword evidence="5" id="KW-0964">Secreted</keyword>
<keyword evidence="8" id="KW-0326">Glycosidase</keyword>
<dbReference type="InterPro" id="IPR013783">
    <property type="entry name" value="Ig-like_fold"/>
</dbReference>
<feature type="compositionally biased region" description="Pro residues" evidence="10">
    <location>
        <begin position="1"/>
        <end position="10"/>
    </location>
</feature>
<comment type="catalytic activity">
    <reaction evidence="1">
        <text>Hydrolysis of terminal, non-reducing beta-D-glucosyl residues with release of beta-D-glucose.</text>
        <dbReference type="EC" id="3.2.1.21"/>
    </reaction>
</comment>
<dbReference type="EC" id="3.2.1.21" evidence="4"/>
<comment type="function">
    <text evidence="9">Beta-glucosidases are one of a number of cellulolytic enzymes involved in the degradation of cellulosic biomass. Catalyzes the last step releasing glucose from the inhibitory cellobiose.</text>
</comment>
<evidence type="ECO:0000256" key="2">
    <source>
        <dbReference type="ARBA" id="ARBA00004613"/>
    </source>
</evidence>
<comment type="subcellular location">
    <subcellularLocation>
        <location evidence="2">Secreted</location>
    </subcellularLocation>
</comment>
<comment type="caution">
    <text evidence="12">The sequence shown here is derived from an EMBL/GenBank/DDBJ whole genome shotgun (WGS) entry which is preliminary data.</text>
</comment>
<dbReference type="Pfam" id="PF14310">
    <property type="entry name" value="Fn3-like"/>
    <property type="match status" value="1"/>
</dbReference>
<dbReference type="GO" id="GO:0005576">
    <property type="term" value="C:extracellular region"/>
    <property type="evidence" value="ECO:0007669"/>
    <property type="project" value="UniProtKB-SubCell"/>
</dbReference>
<evidence type="ECO:0000256" key="3">
    <source>
        <dbReference type="ARBA" id="ARBA00005336"/>
    </source>
</evidence>
<feature type="region of interest" description="Disordered" evidence="10">
    <location>
        <begin position="1"/>
        <end position="23"/>
    </location>
</feature>
<protein>
    <recommendedName>
        <fullName evidence="4">beta-glucosidase</fullName>
        <ecNumber evidence="4">3.2.1.21</ecNumber>
    </recommendedName>
</protein>
<name>A0AAD7EVT7_9AGAR</name>
<feature type="domain" description="Fibronectin type III-like" evidence="11">
    <location>
        <begin position="378"/>
        <end position="438"/>
    </location>
</feature>
<evidence type="ECO:0000256" key="7">
    <source>
        <dbReference type="ARBA" id="ARBA00022801"/>
    </source>
</evidence>
<dbReference type="GO" id="GO:0009251">
    <property type="term" value="P:glucan catabolic process"/>
    <property type="evidence" value="ECO:0007669"/>
    <property type="project" value="TreeGrafter"/>
</dbReference>
<comment type="similarity">
    <text evidence="3">Belongs to the glycosyl hydrolase 3 family.</text>
</comment>
<dbReference type="InterPro" id="IPR050288">
    <property type="entry name" value="Cellulose_deg_GH3"/>
</dbReference>
<accession>A0AAD7EVT7</accession>
<evidence type="ECO:0000256" key="5">
    <source>
        <dbReference type="ARBA" id="ARBA00022525"/>
    </source>
</evidence>
<gene>
    <name evidence="12" type="ORF">DFH08DRAFT_984228</name>
</gene>
<dbReference type="PANTHER" id="PTHR42715">
    <property type="entry name" value="BETA-GLUCOSIDASE"/>
    <property type="match status" value="1"/>
</dbReference>
<dbReference type="PANTHER" id="PTHR42715:SF12">
    <property type="entry name" value="BETA-GLUCOSIDASE G-RELATED"/>
    <property type="match status" value="1"/>
</dbReference>
<dbReference type="AlphaFoldDB" id="A0AAD7EVT7"/>
<dbReference type="InterPro" id="IPR036962">
    <property type="entry name" value="Glyco_hydro_3_N_sf"/>
</dbReference>
<evidence type="ECO:0000256" key="8">
    <source>
        <dbReference type="ARBA" id="ARBA00023295"/>
    </source>
</evidence>
<dbReference type="Proteomes" id="UP001218218">
    <property type="component" value="Unassembled WGS sequence"/>
</dbReference>
<dbReference type="SMART" id="SM01217">
    <property type="entry name" value="Fn3_like"/>
    <property type="match status" value="1"/>
</dbReference>
<evidence type="ECO:0000256" key="4">
    <source>
        <dbReference type="ARBA" id="ARBA00012744"/>
    </source>
</evidence>
<keyword evidence="7 12" id="KW-0378">Hydrolase</keyword>
<dbReference type="Gene3D" id="2.60.40.10">
    <property type="entry name" value="Immunoglobulins"/>
    <property type="match status" value="1"/>
</dbReference>
<dbReference type="InterPro" id="IPR017853">
    <property type="entry name" value="GH"/>
</dbReference>
<evidence type="ECO:0000256" key="10">
    <source>
        <dbReference type="SAM" id="MobiDB-lite"/>
    </source>
</evidence>
<sequence>MDLPPSPAPPVIGTGNGDLPSQKRGLTLEEKVNITTGMDMLGPCLGNTGEISRFGWKGLCLQDSPLGVRLADFASAFPAGVRAAASRQAAGGRNWEGFDGDPFLAGAATVVTIEGYQSVGVIDIANEQEHYRGGSSASQISSSNIDDRTMHELPGLPLAFCRGRQADAGVPEQQAYQWDTEGELGFQGCRTAGCPGPLKSHEHVLGSRARGDSGANGSVPMARLDDMVIRTLGAWYKVGQDRDYPAVDLPHVNCGSFSLPPSLTFAQFLTPWISRAQARLTSYFRSCPPPNNVQADHHKLIRKIGAASTILLKNAYRTLPLEVKNVSIGISAPTRGPNPDGPNGCTEYAKHCWTKAAGVNATASTSVLPAGPSSVGNEVSQLYLGFPSAYSEPPKVLRGFARTMLALEQTKTVTIPLGQKDQLVLASGTFKVMVGSLSHAIHLEGTFQL</sequence>
<keyword evidence="13" id="KW-1185">Reference proteome</keyword>
<organism evidence="12 13">
    <name type="scientific">Mycena albidolilacea</name>
    <dbReference type="NCBI Taxonomy" id="1033008"/>
    <lineage>
        <taxon>Eukaryota</taxon>
        <taxon>Fungi</taxon>
        <taxon>Dikarya</taxon>
        <taxon>Basidiomycota</taxon>
        <taxon>Agaricomycotina</taxon>
        <taxon>Agaricomycetes</taxon>
        <taxon>Agaricomycetidae</taxon>
        <taxon>Agaricales</taxon>
        <taxon>Marasmiineae</taxon>
        <taxon>Mycenaceae</taxon>
        <taxon>Mycena</taxon>
    </lineage>
</organism>
<reference evidence="12" key="1">
    <citation type="submission" date="2023-03" db="EMBL/GenBank/DDBJ databases">
        <title>Massive genome expansion in bonnet fungi (Mycena s.s.) driven by repeated elements and novel gene families across ecological guilds.</title>
        <authorList>
            <consortium name="Lawrence Berkeley National Laboratory"/>
            <person name="Harder C.B."/>
            <person name="Miyauchi S."/>
            <person name="Viragh M."/>
            <person name="Kuo A."/>
            <person name="Thoen E."/>
            <person name="Andreopoulos B."/>
            <person name="Lu D."/>
            <person name="Skrede I."/>
            <person name="Drula E."/>
            <person name="Henrissat B."/>
            <person name="Morin E."/>
            <person name="Kohler A."/>
            <person name="Barry K."/>
            <person name="LaButti K."/>
            <person name="Morin E."/>
            <person name="Salamov A."/>
            <person name="Lipzen A."/>
            <person name="Mereny Z."/>
            <person name="Hegedus B."/>
            <person name="Baldrian P."/>
            <person name="Stursova M."/>
            <person name="Weitz H."/>
            <person name="Taylor A."/>
            <person name="Grigoriev I.V."/>
            <person name="Nagy L.G."/>
            <person name="Martin F."/>
            <person name="Kauserud H."/>
        </authorList>
    </citation>
    <scope>NUCLEOTIDE SEQUENCE</scope>
    <source>
        <strain evidence="12">CBHHK002</strain>
    </source>
</reference>
<dbReference type="Gene3D" id="3.20.20.300">
    <property type="entry name" value="Glycoside hydrolase, family 3, N-terminal domain"/>
    <property type="match status" value="2"/>
</dbReference>
<evidence type="ECO:0000313" key="12">
    <source>
        <dbReference type="EMBL" id="KAJ7354029.1"/>
    </source>
</evidence>
<dbReference type="SUPFAM" id="SSF51445">
    <property type="entry name" value="(Trans)glycosidases"/>
    <property type="match status" value="1"/>
</dbReference>
<dbReference type="InterPro" id="IPR026891">
    <property type="entry name" value="Fn3-like"/>
</dbReference>
<evidence type="ECO:0000256" key="9">
    <source>
        <dbReference type="ARBA" id="ARBA00024983"/>
    </source>
</evidence>
<evidence type="ECO:0000259" key="11">
    <source>
        <dbReference type="SMART" id="SM01217"/>
    </source>
</evidence>
<evidence type="ECO:0000313" key="13">
    <source>
        <dbReference type="Proteomes" id="UP001218218"/>
    </source>
</evidence>